<proteinExistence type="predicted"/>
<keyword evidence="2" id="KW-1185">Reference proteome</keyword>
<feature type="non-terminal residue" evidence="1">
    <location>
        <position position="63"/>
    </location>
</feature>
<organism evidence="1 2">
    <name type="scientific">Trifolium medium</name>
    <dbReference type="NCBI Taxonomy" id="97028"/>
    <lineage>
        <taxon>Eukaryota</taxon>
        <taxon>Viridiplantae</taxon>
        <taxon>Streptophyta</taxon>
        <taxon>Embryophyta</taxon>
        <taxon>Tracheophyta</taxon>
        <taxon>Spermatophyta</taxon>
        <taxon>Magnoliopsida</taxon>
        <taxon>eudicotyledons</taxon>
        <taxon>Gunneridae</taxon>
        <taxon>Pentapetalae</taxon>
        <taxon>rosids</taxon>
        <taxon>fabids</taxon>
        <taxon>Fabales</taxon>
        <taxon>Fabaceae</taxon>
        <taxon>Papilionoideae</taxon>
        <taxon>50 kb inversion clade</taxon>
        <taxon>NPAAA clade</taxon>
        <taxon>Hologalegina</taxon>
        <taxon>IRL clade</taxon>
        <taxon>Trifolieae</taxon>
        <taxon>Trifolium</taxon>
    </lineage>
</organism>
<dbReference type="EMBL" id="LXQA010780591">
    <property type="protein sequence ID" value="MCI70683.1"/>
    <property type="molecule type" value="Genomic_DNA"/>
</dbReference>
<evidence type="ECO:0000313" key="1">
    <source>
        <dbReference type="EMBL" id="MCI70683.1"/>
    </source>
</evidence>
<evidence type="ECO:0000313" key="2">
    <source>
        <dbReference type="Proteomes" id="UP000265520"/>
    </source>
</evidence>
<accession>A0A392UAZ6</accession>
<name>A0A392UAZ6_9FABA</name>
<dbReference type="AlphaFoldDB" id="A0A392UAZ6"/>
<reference evidence="1 2" key="1">
    <citation type="journal article" date="2018" name="Front. Plant Sci.">
        <title>Red Clover (Trifolium pratense) and Zigzag Clover (T. medium) - A Picture of Genomic Similarities and Differences.</title>
        <authorList>
            <person name="Dluhosova J."/>
            <person name="Istvanek J."/>
            <person name="Nedelnik J."/>
            <person name="Repkova J."/>
        </authorList>
    </citation>
    <scope>NUCLEOTIDE SEQUENCE [LARGE SCALE GENOMIC DNA]</scope>
    <source>
        <strain evidence="2">cv. 10/8</strain>
        <tissue evidence="1">Leaf</tissue>
    </source>
</reference>
<protein>
    <submittedName>
        <fullName evidence="1">DUF4283 domain protein</fullName>
    </submittedName>
</protein>
<dbReference type="Proteomes" id="UP000265520">
    <property type="component" value="Unassembled WGS sequence"/>
</dbReference>
<comment type="caution">
    <text evidence="1">The sequence shown here is derived from an EMBL/GenBank/DDBJ whole genome shotgun (WGS) entry which is preliminary data.</text>
</comment>
<sequence length="63" mass="7647">MEDARGWMEQWFKEVHPWSAREIDQEHLVWLRIYGIPAHTWNDDFFALISKPWGHFINADYGT</sequence>